<evidence type="ECO:0000313" key="1">
    <source>
        <dbReference type="EMBL" id="KYC34522.1"/>
    </source>
</evidence>
<name>A0A139WQ11_9CYAN</name>
<comment type="caution">
    <text evidence="1">The sequence shown here is derived from an EMBL/GenBank/DDBJ whole genome shotgun (WGS) entry which is preliminary data.</text>
</comment>
<accession>A0A139WQ11</accession>
<dbReference type="Proteomes" id="UP000076925">
    <property type="component" value="Unassembled WGS sequence"/>
</dbReference>
<protein>
    <submittedName>
        <fullName evidence="1">Uncharacterized protein</fullName>
    </submittedName>
</protein>
<dbReference type="EMBL" id="ANNX02000078">
    <property type="protein sequence ID" value="KYC34522.1"/>
    <property type="molecule type" value="Genomic_DNA"/>
</dbReference>
<dbReference type="AlphaFoldDB" id="A0A139WQ11"/>
<reference evidence="1 2" key="1">
    <citation type="journal article" date="2013" name="Genome Biol. Evol.">
        <title>Genomes of Stigonematalean cyanobacteria (subsection V) and the evolution of oxygenic photosynthesis from prokaryotes to plastids.</title>
        <authorList>
            <person name="Dagan T."/>
            <person name="Roettger M."/>
            <person name="Stucken K."/>
            <person name="Landan G."/>
            <person name="Koch R."/>
            <person name="Major P."/>
            <person name="Gould S.B."/>
            <person name="Goremykin V.V."/>
            <person name="Rippka R."/>
            <person name="Tandeau de Marsac N."/>
            <person name="Gugger M."/>
            <person name="Lockhart P.J."/>
            <person name="Allen J.F."/>
            <person name="Brune I."/>
            <person name="Maus I."/>
            <person name="Puhler A."/>
            <person name="Martin W.F."/>
        </authorList>
    </citation>
    <scope>NUCLEOTIDE SEQUENCE [LARGE SCALE GENOMIC DNA]</scope>
    <source>
        <strain evidence="1 2">PCC 7110</strain>
    </source>
</reference>
<gene>
    <name evidence="1" type="ORF">WA1_50805</name>
</gene>
<dbReference type="RefSeq" id="WP_017740762.1">
    <property type="nucleotide sequence ID" value="NZ_KQ976356.1"/>
</dbReference>
<dbReference type="OrthoDB" id="514119at2"/>
<sequence length="90" mass="10622">MKFHFQVCGIWISNASGNTFRPAIQFVDGGLLIRTSEWLETKICRRTDGSWYWNSNHIAYCLGKHIEGNEEKGYPDTWEYEGWLGKHYYL</sequence>
<dbReference type="STRING" id="128403.WA1_50805"/>
<keyword evidence="2" id="KW-1185">Reference proteome</keyword>
<proteinExistence type="predicted"/>
<organism evidence="1 2">
    <name type="scientific">Scytonema hofmannii PCC 7110</name>
    <dbReference type="NCBI Taxonomy" id="128403"/>
    <lineage>
        <taxon>Bacteria</taxon>
        <taxon>Bacillati</taxon>
        <taxon>Cyanobacteriota</taxon>
        <taxon>Cyanophyceae</taxon>
        <taxon>Nostocales</taxon>
        <taxon>Scytonemataceae</taxon>
        <taxon>Scytonema</taxon>
    </lineage>
</organism>
<evidence type="ECO:0000313" key="2">
    <source>
        <dbReference type="Proteomes" id="UP000076925"/>
    </source>
</evidence>